<reference evidence="2 3" key="1">
    <citation type="submission" date="2015-01" db="EMBL/GenBank/DDBJ databases">
        <title>Evolution of Trichinella species and genotypes.</title>
        <authorList>
            <person name="Korhonen P.K."/>
            <person name="Edoardo P."/>
            <person name="Giuseppe L.R."/>
            <person name="Gasser R.B."/>
        </authorList>
    </citation>
    <scope>NUCLEOTIDE SEQUENCE [LARGE SCALE GENOMIC DNA]</scope>
    <source>
        <strain evidence="2">ISS588</strain>
    </source>
</reference>
<sequence>MHVVYQQDNEEINNTNHNDNLNCDNNWQRDKEQNYK</sequence>
<protein>
    <submittedName>
        <fullName evidence="2">Uncharacterized protein</fullName>
    </submittedName>
</protein>
<dbReference type="Proteomes" id="UP000054805">
    <property type="component" value="Unassembled WGS sequence"/>
</dbReference>
<evidence type="ECO:0000256" key="1">
    <source>
        <dbReference type="SAM" id="MobiDB-lite"/>
    </source>
</evidence>
<feature type="compositionally biased region" description="Low complexity" evidence="1">
    <location>
        <begin position="12"/>
        <end position="26"/>
    </location>
</feature>
<dbReference type="EMBL" id="JYDS01002395">
    <property type="protein sequence ID" value="KRY97461.1"/>
    <property type="molecule type" value="Genomic_DNA"/>
</dbReference>
<feature type="region of interest" description="Disordered" evidence="1">
    <location>
        <begin position="1"/>
        <end position="36"/>
    </location>
</feature>
<accession>A0A0V1GGX4</accession>
<gene>
    <name evidence="2" type="ORF">T4B_9497</name>
</gene>
<comment type="caution">
    <text evidence="2">The sequence shown here is derived from an EMBL/GenBank/DDBJ whole genome shotgun (WGS) entry which is preliminary data.</text>
</comment>
<name>A0A0V1GGX4_TRIPS</name>
<proteinExistence type="predicted"/>
<organism evidence="2 3">
    <name type="scientific">Trichinella pseudospiralis</name>
    <name type="common">Parasitic roundworm</name>
    <dbReference type="NCBI Taxonomy" id="6337"/>
    <lineage>
        <taxon>Eukaryota</taxon>
        <taxon>Metazoa</taxon>
        <taxon>Ecdysozoa</taxon>
        <taxon>Nematoda</taxon>
        <taxon>Enoplea</taxon>
        <taxon>Dorylaimia</taxon>
        <taxon>Trichinellida</taxon>
        <taxon>Trichinellidae</taxon>
        <taxon>Trichinella</taxon>
    </lineage>
</organism>
<feature type="compositionally biased region" description="Basic and acidic residues" evidence="1">
    <location>
        <begin position="27"/>
        <end position="36"/>
    </location>
</feature>
<dbReference type="AlphaFoldDB" id="A0A0V1GGX4"/>
<keyword evidence="3" id="KW-1185">Reference proteome</keyword>
<evidence type="ECO:0000313" key="2">
    <source>
        <dbReference type="EMBL" id="KRY97461.1"/>
    </source>
</evidence>
<evidence type="ECO:0000313" key="3">
    <source>
        <dbReference type="Proteomes" id="UP000054805"/>
    </source>
</evidence>